<name>A0A014MU12_9HYPO</name>
<feature type="region of interest" description="Disordered" evidence="1">
    <location>
        <begin position="278"/>
        <end position="309"/>
    </location>
</feature>
<dbReference type="HOGENOM" id="CLU_904780_0_0_1"/>
<evidence type="ECO:0000256" key="1">
    <source>
        <dbReference type="SAM" id="MobiDB-lite"/>
    </source>
</evidence>
<feature type="region of interest" description="Disordered" evidence="1">
    <location>
        <begin position="84"/>
        <end position="110"/>
    </location>
</feature>
<gene>
    <name evidence="2" type="ORF">X797_012320</name>
</gene>
<feature type="region of interest" description="Disordered" evidence="1">
    <location>
        <begin position="1"/>
        <end position="55"/>
    </location>
</feature>
<dbReference type="AlphaFoldDB" id="A0A014MU12"/>
<organism evidence="2 3">
    <name type="scientific">Metarhizium robertsii</name>
    <dbReference type="NCBI Taxonomy" id="568076"/>
    <lineage>
        <taxon>Eukaryota</taxon>
        <taxon>Fungi</taxon>
        <taxon>Dikarya</taxon>
        <taxon>Ascomycota</taxon>
        <taxon>Pezizomycotina</taxon>
        <taxon>Sordariomycetes</taxon>
        <taxon>Hypocreomycetidae</taxon>
        <taxon>Hypocreales</taxon>
        <taxon>Clavicipitaceae</taxon>
        <taxon>Metarhizium</taxon>
    </lineage>
</organism>
<evidence type="ECO:0000313" key="2">
    <source>
        <dbReference type="EMBL" id="EXU94604.1"/>
    </source>
</evidence>
<accession>A0A014MU12</accession>
<evidence type="ECO:0000313" key="3">
    <source>
        <dbReference type="Proteomes" id="UP000030151"/>
    </source>
</evidence>
<proteinExistence type="predicted"/>
<dbReference type="EMBL" id="JELW01000217">
    <property type="protein sequence ID" value="EXU94604.1"/>
    <property type="molecule type" value="Genomic_DNA"/>
</dbReference>
<feature type="compositionally biased region" description="Polar residues" evidence="1">
    <location>
        <begin position="100"/>
        <end position="110"/>
    </location>
</feature>
<comment type="caution">
    <text evidence="2">The sequence shown here is derived from an EMBL/GenBank/DDBJ whole genome shotgun (WGS) entry which is preliminary data.</text>
</comment>
<dbReference type="Proteomes" id="UP000030151">
    <property type="component" value="Unassembled WGS sequence"/>
</dbReference>
<reference evidence="2 3" key="1">
    <citation type="submission" date="2014-02" db="EMBL/GenBank/DDBJ databases">
        <title>The genome sequence of the entomopathogenic fungus Metarhizium robertsii ARSEF 2575.</title>
        <authorList>
            <person name="Giuliano Garisto Donzelli B."/>
            <person name="Roe B.A."/>
            <person name="Macmil S.L."/>
            <person name="Krasnoff S.B."/>
            <person name="Gibson D.M."/>
        </authorList>
    </citation>
    <scope>NUCLEOTIDE SEQUENCE [LARGE SCALE GENOMIC DNA]</scope>
    <source>
        <strain evidence="2 3">ARSEF 2575</strain>
    </source>
</reference>
<feature type="non-terminal residue" evidence="2">
    <location>
        <position position="309"/>
    </location>
</feature>
<feature type="compositionally biased region" description="Polar residues" evidence="1">
    <location>
        <begin position="13"/>
        <end position="41"/>
    </location>
</feature>
<sequence>MRSNNPAGLLRANGQQCVQGNEDLTSELSDVSSNVASSEWSGSEELPTEPDNSVRTEIEVLPQTPEGSTSSYRPKRRRTCLSNSLDKSNLESPYSEVPATPSSHTTANKLDSQSITRAKGVLLGIWRDSDVPSNDKKHAVIGFIDKRYRLRLRIQPNTKYGESLTEQYPLPPGPGRCWVTFERVIFSDHLVGLDQFQVKEYTRIRSEAVPEETEGERVAAEHAAVQEAIRCAKENRAPGNPVQPLAVAYGALAAEPSHSHDPVHPELKRSRVSAGFAAIDPASPEVAPEPTAIPSPQQSFAAHRTRSST</sequence>
<protein>
    <submittedName>
        <fullName evidence="2">Uncharacterized protein</fullName>
    </submittedName>
</protein>